<dbReference type="PANTHER" id="PTHR30204">
    <property type="entry name" value="REDOX-CYCLING DRUG-SENSING TRANSCRIPTIONAL ACTIVATOR SOXR"/>
    <property type="match status" value="1"/>
</dbReference>
<gene>
    <name evidence="5" type="ORF">KQI42_13355</name>
</gene>
<dbReference type="EMBL" id="JAHLPM010000011">
    <property type="protein sequence ID" value="MBU5439009.1"/>
    <property type="molecule type" value="Genomic_DNA"/>
</dbReference>
<dbReference type="Pfam" id="PF13411">
    <property type="entry name" value="MerR_1"/>
    <property type="match status" value="1"/>
</dbReference>
<evidence type="ECO:0000313" key="6">
    <source>
        <dbReference type="Proteomes" id="UP000749471"/>
    </source>
</evidence>
<dbReference type="PANTHER" id="PTHR30204:SF69">
    <property type="entry name" value="MERR-FAMILY TRANSCRIPTIONAL REGULATOR"/>
    <property type="match status" value="1"/>
</dbReference>
<name>A0ABS6E8B7_9FIRM</name>
<keyword evidence="1" id="KW-0805">Transcription regulation</keyword>
<dbReference type="RefSeq" id="WP_216520608.1">
    <property type="nucleotide sequence ID" value="NZ_JAHLPM010000011.1"/>
</dbReference>
<accession>A0ABS6E8B7</accession>
<feature type="coiled-coil region" evidence="3">
    <location>
        <begin position="81"/>
        <end position="108"/>
    </location>
</feature>
<evidence type="ECO:0000256" key="2">
    <source>
        <dbReference type="ARBA" id="ARBA00023163"/>
    </source>
</evidence>
<proteinExistence type="predicted"/>
<dbReference type="InterPro" id="IPR029442">
    <property type="entry name" value="GyrI-like"/>
</dbReference>
<dbReference type="InterPro" id="IPR047057">
    <property type="entry name" value="MerR_fam"/>
</dbReference>
<dbReference type="SMART" id="SM00422">
    <property type="entry name" value="HTH_MERR"/>
    <property type="match status" value="1"/>
</dbReference>
<keyword evidence="2" id="KW-0804">Transcription</keyword>
<dbReference type="PROSITE" id="PS50937">
    <property type="entry name" value="HTH_MERR_2"/>
    <property type="match status" value="1"/>
</dbReference>
<protein>
    <submittedName>
        <fullName evidence="5">MerR family transcriptional regulator</fullName>
    </submittedName>
</protein>
<feature type="domain" description="HTH merR-type" evidence="4">
    <location>
        <begin position="4"/>
        <end position="74"/>
    </location>
</feature>
<evidence type="ECO:0000256" key="1">
    <source>
        <dbReference type="ARBA" id="ARBA00023015"/>
    </source>
</evidence>
<keyword evidence="3" id="KW-0175">Coiled coil</keyword>
<organism evidence="5 6">
    <name type="scientific">Tissierella simiarum</name>
    <dbReference type="NCBI Taxonomy" id="2841534"/>
    <lineage>
        <taxon>Bacteria</taxon>
        <taxon>Bacillati</taxon>
        <taxon>Bacillota</taxon>
        <taxon>Tissierellia</taxon>
        <taxon>Tissierellales</taxon>
        <taxon>Tissierellaceae</taxon>
        <taxon>Tissierella</taxon>
    </lineage>
</organism>
<dbReference type="Pfam" id="PF06445">
    <property type="entry name" value="GyrI-like"/>
    <property type="match status" value="1"/>
</dbReference>
<keyword evidence="6" id="KW-1185">Reference proteome</keyword>
<comment type="caution">
    <text evidence="5">The sequence shown here is derived from an EMBL/GenBank/DDBJ whole genome shotgun (WGS) entry which is preliminary data.</text>
</comment>
<reference evidence="5 6" key="1">
    <citation type="submission" date="2021-06" db="EMBL/GenBank/DDBJ databases">
        <authorList>
            <person name="Sun Q."/>
            <person name="Li D."/>
        </authorList>
    </citation>
    <scope>NUCLEOTIDE SEQUENCE [LARGE SCALE GENOMIC DNA]</scope>
    <source>
        <strain evidence="5 6">MSJ-40</strain>
    </source>
</reference>
<evidence type="ECO:0000259" key="4">
    <source>
        <dbReference type="PROSITE" id="PS50937"/>
    </source>
</evidence>
<dbReference type="CDD" id="cd01107">
    <property type="entry name" value="HTH_BmrR"/>
    <property type="match status" value="1"/>
</dbReference>
<dbReference type="Proteomes" id="UP000749471">
    <property type="component" value="Unassembled WGS sequence"/>
</dbReference>
<dbReference type="InterPro" id="IPR000551">
    <property type="entry name" value="MerR-type_HTH_dom"/>
</dbReference>
<evidence type="ECO:0000313" key="5">
    <source>
        <dbReference type="EMBL" id="MBU5439009.1"/>
    </source>
</evidence>
<sequence length="271" mass="31716">MKAKILIGKMAKLHNISTQTLRYYDKIGLLKPAYIEEDNNYRYYDIEQSAHLDSILFLKSLGMSLENIKEYFDNRNLNYMISMLREKEDDIEKEIELLKLRKRSIKSKIDLIEKYNKENVFDKCEIKTTSLRQIIYLPFEQNGSVLDFEYNLKELDSLVGDQLSSFNSMITCIVGMEDLLKGNYNQYKYIGLLFHQDILNSNLKTIPKGKYATIVYKGSYDKGEVYYDKLLQFIKNEGLKVIGDSLLITITDATFTAFEKEYINEIQIPVI</sequence>
<evidence type="ECO:0000256" key="3">
    <source>
        <dbReference type="SAM" id="Coils"/>
    </source>
</evidence>